<dbReference type="Pfam" id="PF03729">
    <property type="entry name" value="DUF308"/>
    <property type="match status" value="1"/>
</dbReference>
<protein>
    <submittedName>
        <fullName evidence="2">HdeD family acid-resistance protein</fullName>
    </submittedName>
</protein>
<evidence type="ECO:0000313" key="3">
    <source>
        <dbReference type="Proteomes" id="UP000292346"/>
    </source>
</evidence>
<dbReference type="GO" id="GO:0005886">
    <property type="term" value="C:plasma membrane"/>
    <property type="evidence" value="ECO:0007669"/>
    <property type="project" value="TreeGrafter"/>
</dbReference>
<dbReference type="PANTHER" id="PTHR34989:SF1">
    <property type="entry name" value="PROTEIN HDED"/>
    <property type="match status" value="1"/>
</dbReference>
<keyword evidence="1" id="KW-0812">Transmembrane</keyword>
<feature type="transmembrane region" description="Helical" evidence="1">
    <location>
        <begin position="139"/>
        <end position="157"/>
    </location>
</feature>
<dbReference type="AlphaFoldDB" id="A0A4R0H397"/>
<keyword evidence="1" id="KW-1133">Transmembrane helix</keyword>
<feature type="transmembrane region" description="Helical" evidence="1">
    <location>
        <begin position="163"/>
        <end position="186"/>
    </location>
</feature>
<sequence length="206" mass="21997">MSNRITMRRTSLKEVDMERDWLTLGWKMLLVRGVLGIIFGILAIAWPISTAIALALLWGFWALVDGIGSIAQAFQPESRGSRLWLIVLGVIALLAAFFAITSPGMAATTLTWILGIWLIVRGVFELAGAFRSQQVMPRWLLVLNGLLSLLIGVLFAANPGAGAVGIAVLLGVTALIWGVVLIGVGWSMRRALSAPPGPTQSSPSPA</sequence>
<comment type="caution">
    <text evidence="2">The sequence shown here is derived from an EMBL/GenBank/DDBJ whole genome shotgun (WGS) entry which is preliminary data.</text>
</comment>
<feature type="transmembrane region" description="Helical" evidence="1">
    <location>
        <begin position="106"/>
        <end position="127"/>
    </location>
</feature>
<organism evidence="2 3">
    <name type="scientific">Kribbella soli</name>
    <dbReference type="NCBI Taxonomy" id="1124743"/>
    <lineage>
        <taxon>Bacteria</taxon>
        <taxon>Bacillati</taxon>
        <taxon>Actinomycetota</taxon>
        <taxon>Actinomycetes</taxon>
        <taxon>Propionibacteriales</taxon>
        <taxon>Kribbellaceae</taxon>
        <taxon>Kribbella</taxon>
    </lineage>
</organism>
<keyword evidence="1" id="KW-0472">Membrane</keyword>
<reference evidence="2 3" key="1">
    <citation type="submission" date="2019-02" db="EMBL/GenBank/DDBJ databases">
        <title>Kribbella capetownensis sp. nov. and Kribbella speibonae sp. nov., isolated from soil.</title>
        <authorList>
            <person name="Curtis S.M."/>
            <person name="Norton I."/>
            <person name="Everest G.J."/>
            <person name="Meyers P.R."/>
        </authorList>
    </citation>
    <scope>NUCLEOTIDE SEQUENCE [LARGE SCALE GENOMIC DNA]</scope>
    <source>
        <strain evidence="2 3">KCTC 29219</strain>
    </source>
</reference>
<dbReference type="Proteomes" id="UP000292346">
    <property type="component" value="Unassembled WGS sequence"/>
</dbReference>
<dbReference type="OrthoDB" id="3829721at2"/>
<accession>A0A4R0H397</accession>
<dbReference type="InterPro" id="IPR052712">
    <property type="entry name" value="Acid_resist_chaperone_HdeD"/>
</dbReference>
<dbReference type="InterPro" id="IPR005325">
    <property type="entry name" value="DUF308_memb"/>
</dbReference>
<gene>
    <name evidence="2" type="ORF">E0H45_37985</name>
</gene>
<evidence type="ECO:0000313" key="2">
    <source>
        <dbReference type="EMBL" id="TCC02812.1"/>
    </source>
</evidence>
<dbReference type="PANTHER" id="PTHR34989">
    <property type="entry name" value="PROTEIN HDED"/>
    <property type="match status" value="1"/>
</dbReference>
<evidence type="ECO:0000256" key="1">
    <source>
        <dbReference type="SAM" id="Phobius"/>
    </source>
</evidence>
<keyword evidence="3" id="KW-1185">Reference proteome</keyword>
<dbReference type="EMBL" id="SJJZ01000005">
    <property type="protein sequence ID" value="TCC02812.1"/>
    <property type="molecule type" value="Genomic_DNA"/>
</dbReference>
<feature type="transmembrane region" description="Helical" evidence="1">
    <location>
        <begin position="83"/>
        <end position="100"/>
    </location>
</feature>
<name>A0A4R0H397_9ACTN</name>
<feature type="transmembrane region" description="Helical" evidence="1">
    <location>
        <begin position="21"/>
        <end position="46"/>
    </location>
</feature>
<feature type="transmembrane region" description="Helical" evidence="1">
    <location>
        <begin position="52"/>
        <end position="71"/>
    </location>
</feature>
<proteinExistence type="predicted"/>